<keyword evidence="1" id="KW-1133">Transmembrane helix</keyword>
<dbReference type="Gene3D" id="3.30.70.1070">
    <property type="entry name" value="Sporulation related repeat"/>
    <property type="match status" value="1"/>
</dbReference>
<sequence length="248" mass="26147">MTAVTDGDSGSADTPELTGVQRILIGVSGGLAAGIVKYLGQDHARAFPSDEIINMNMVVSILIGTAVLCLALAIVGAICTWASTGEKSRIRLLAIAVAAPSMITTYFGGDSSSQVIASLQTQQTDVAAGIFISNAHAQAVEDDNRVKQYEQPGILDLAVGGLKSVLRVGERQYWIVVGSFENRGDAKAFIQRIDSVDKGLGAFVGLKSNGFYPVLVGGLLPRSEAKEVLERAKNIDFIARHDPFLSPG</sequence>
<dbReference type="GO" id="GO:0042834">
    <property type="term" value="F:peptidoglycan binding"/>
    <property type="evidence" value="ECO:0007669"/>
    <property type="project" value="InterPro"/>
</dbReference>
<accession>A0A3D9HGH0</accession>
<dbReference type="EMBL" id="QRDW01000007">
    <property type="protein sequence ID" value="RED48573.1"/>
    <property type="molecule type" value="Genomic_DNA"/>
</dbReference>
<comment type="caution">
    <text evidence="3">The sequence shown here is derived from an EMBL/GenBank/DDBJ whole genome shotgun (WGS) entry which is preliminary data.</text>
</comment>
<dbReference type="Proteomes" id="UP000256845">
    <property type="component" value="Unassembled WGS sequence"/>
</dbReference>
<dbReference type="SUPFAM" id="SSF110997">
    <property type="entry name" value="Sporulation related repeat"/>
    <property type="match status" value="1"/>
</dbReference>
<feature type="transmembrane region" description="Helical" evidence="1">
    <location>
        <begin position="90"/>
        <end position="109"/>
    </location>
</feature>
<keyword evidence="4" id="KW-1185">Reference proteome</keyword>
<dbReference type="AlphaFoldDB" id="A0A3D9HGH0"/>
<evidence type="ECO:0000256" key="1">
    <source>
        <dbReference type="SAM" id="Phobius"/>
    </source>
</evidence>
<keyword evidence="1" id="KW-0472">Membrane</keyword>
<evidence type="ECO:0000259" key="2">
    <source>
        <dbReference type="PROSITE" id="PS51724"/>
    </source>
</evidence>
<feature type="transmembrane region" description="Helical" evidence="1">
    <location>
        <begin position="61"/>
        <end position="84"/>
    </location>
</feature>
<evidence type="ECO:0000313" key="3">
    <source>
        <dbReference type="EMBL" id="RED48573.1"/>
    </source>
</evidence>
<dbReference type="Pfam" id="PF05036">
    <property type="entry name" value="SPOR"/>
    <property type="match status" value="1"/>
</dbReference>
<reference evidence="3 4" key="1">
    <citation type="submission" date="2018-07" db="EMBL/GenBank/DDBJ databases">
        <title>Genomic Encyclopedia of Type Strains, Phase III (KMG-III): the genomes of soil and plant-associated and newly described type strains.</title>
        <authorList>
            <person name="Whitman W."/>
        </authorList>
    </citation>
    <scope>NUCLEOTIDE SEQUENCE [LARGE SCALE GENOMIC DNA]</scope>
    <source>
        <strain evidence="3 4">CECT 8488</strain>
    </source>
</reference>
<evidence type="ECO:0000313" key="4">
    <source>
        <dbReference type="Proteomes" id="UP000256845"/>
    </source>
</evidence>
<dbReference type="RefSeq" id="WP_115937521.1">
    <property type="nucleotide sequence ID" value="NZ_QRDW01000007.1"/>
</dbReference>
<proteinExistence type="predicted"/>
<dbReference type="PROSITE" id="PS51724">
    <property type="entry name" value="SPOR"/>
    <property type="match status" value="1"/>
</dbReference>
<dbReference type="InterPro" id="IPR007730">
    <property type="entry name" value="SPOR-like_dom"/>
</dbReference>
<protein>
    <submittedName>
        <fullName evidence="3">Sporulation related protein</fullName>
    </submittedName>
</protein>
<dbReference type="InterPro" id="IPR036680">
    <property type="entry name" value="SPOR-like_sf"/>
</dbReference>
<gene>
    <name evidence="3" type="ORF">DFP90_10776</name>
</gene>
<organism evidence="3 4">
    <name type="scientific">Aestuariispira insulae</name>
    <dbReference type="NCBI Taxonomy" id="1461337"/>
    <lineage>
        <taxon>Bacteria</taxon>
        <taxon>Pseudomonadati</taxon>
        <taxon>Pseudomonadota</taxon>
        <taxon>Alphaproteobacteria</taxon>
        <taxon>Rhodospirillales</taxon>
        <taxon>Kiloniellaceae</taxon>
        <taxon>Aestuariispira</taxon>
    </lineage>
</organism>
<keyword evidence="1" id="KW-0812">Transmembrane</keyword>
<name>A0A3D9HGH0_9PROT</name>
<feature type="domain" description="SPOR" evidence="2">
    <location>
        <begin position="167"/>
        <end position="248"/>
    </location>
</feature>